<dbReference type="EMBL" id="LRKC01000142">
    <property type="protein sequence ID" value="OKV07811.1"/>
    <property type="molecule type" value="Genomic_DNA"/>
</dbReference>
<reference evidence="2 3" key="1">
    <citation type="journal article" date="2017" name="Front. Cell. Infect. Microbiol.">
        <title>Chaperone-usher pili loci of human colonization factor-negative enterotoxigenic Escherichia coli.</title>
        <authorList>
            <person name="Del Canto F."/>
            <person name="Vidal R."/>
            <person name="Stine O.C."/>
            <person name="Pop M."/>
        </authorList>
    </citation>
    <scope>NUCLEOTIDE SEQUENCE [LARGE SCALE GENOMIC DNA]</scope>
    <source>
        <strain evidence="2 3">700324</strain>
    </source>
</reference>
<dbReference type="Proteomes" id="UP000185794">
    <property type="component" value="Unassembled WGS sequence"/>
</dbReference>
<dbReference type="InterPro" id="IPR025948">
    <property type="entry name" value="HTH-like_dom"/>
</dbReference>
<dbReference type="RefSeq" id="WP_433914347.1">
    <property type="nucleotide sequence ID" value="NZ_LRKC01000142.1"/>
</dbReference>
<dbReference type="Pfam" id="PF13276">
    <property type="entry name" value="HTH_21"/>
    <property type="match status" value="1"/>
</dbReference>
<feature type="non-terminal residue" evidence="2">
    <location>
        <position position="44"/>
    </location>
</feature>
<name>A0A854BL27_ECOLX</name>
<organism evidence="2 3">
    <name type="scientific">Escherichia coli</name>
    <dbReference type="NCBI Taxonomy" id="562"/>
    <lineage>
        <taxon>Bacteria</taxon>
        <taxon>Pseudomonadati</taxon>
        <taxon>Pseudomonadota</taxon>
        <taxon>Gammaproteobacteria</taxon>
        <taxon>Enterobacterales</taxon>
        <taxon>Enterobacteriaceae</taxon>
        <taxon>Escherichia</taxon>
    </lineage>
</organism>
<accession>A0A854BL27</accession>
<comment type="caution">
    <text evidence="2">The sequence shown here is derived from an EMBL/GenBank/DDBJ whole genome shotgun (WGS) entry which is preliminary data.</text>
</comment>
<protein>
    <recommendedName>
        <fullName evidence="1">HTH-like domain-containing protein</fullName>
    </recommendedName>
</protein>
<sequence>MCRVLRVNYQCYGYRRLHAMLRHEGGRLSEKVVRRLMVEEQLVE</sequence>
<evidence type="ECO:0000259" key="1">
    <source>
        <dbReference type="Pfam" id="PF13276"/>
    </source>
</evidence>
<evidence type="ECO:0000313" key="3">
    <source>
        <dbReference type="Proteomes" id="UP000185794"/>
    </source>
</evidence>
<proteinExistence type="predicted"/>
<gene>
    <name evidence="2" type="ORF">AWP47_18750</name>
</gene>
<evidence type="ECO:0000313" key="2">
    <source>
        <dbReference type="EMBL" id="OKV07811.1"/>
    </source>
</evidence>
<feature type="domain" description="HTH-like" evidence="1">
    <location>
        <begin position="6"/>
        <end position="43"/>
    </location>
</feature>
<dbReference type="AlphaFoldDB" id="A0A854BL27"/>